<keyword evidence="2" id="KW-0614">Plasmid</keyword>
<name>A0A1Z4JRT7_LEPBY</name>
<geneLocation type="plasmid" evidence="2">
    <name>plasmid1</name>
</geneLocation>
<dbReference type="AlphaFoldDB" id="A0A1Z4JRT7"/>
<keyword evidence="1" id="KW-0812">Transmembrane</keyword>
<organism evidence="2 3">
    <name type="scientific">Leptolyngbya boryana NIES-2135</name>
    <dbReference type="NCBI Taxonomy" id="1973484"/>
    <lineage>
        <taxon>Bacteria</taxon>
        <taxon>Bacillati</taxon>
        <taxon>Cyanobacteriota</taxon>
        <taxon>Cyanophyceae</taxon>
        <taxon>Leptolyngbyales</taxon>
        <taxon>Leptolyngbyaceae</taxon>
        <taxon>Leptolyngbya group</taxon>
        <taxon>Leptolyngbya</taxon>
    </lineage>
</organism>
<evidence type="ECO:0000313" key="3">
    <source>
        <dbReference type="Proteomes" id="UP000217895"/>
    </source>
</evidence>
<evidence type="ECO:0000313" key="2">
    <source>
        <dbReference type="EMBL" id="BAY59432.1"/>
    </source>
</evidence>
<dbReference type="EMBL" id="AP018204">
    <property type="protein sequence ID" value="BAY59432.1"/>
    <property type="molecule type" value="Genomic_DNA"/>
</dbReference>
<gene>
    <name evidence="2" type="ORF">NIES2135_63090</name>
</gene>
<dbReference type="Proteomes" id="UP000217895">
    <property type="component" value="Plasmid Plasmid1 dna"/>
</dbReference>
<keyword evidence="1" id="KW-0472">Membrane</keyword>
<evidence type="ECO:0000256" key="1">
    <source>
        <dbReference type="SAM" id="Phobius"/>
    </source>
</evidence>
<feature type="transmembrane region" description="Helical" evidence="1">
    <location>
        <begin position="25"/>
        <end position="51"/>
    </location>
</feature>
<keyword evidence="1" id="KW-1133">Transmembrane helix</keyword>
<sequence length="56" mass="6371">MHEHNLAEASVTFDQQKKHSNFLIWINRLIGTVVMFIACLAVCHFAGIIHLNPGHF</sequence>
<accession>A0A1Z4JRT7</accession>
<reference evidence="2 3" key="1">
    <citation type="submission" date="2017-06" db="EMBL/GenBank/DDBJ databases">
        <title>Genome sequencing of cyanobaciteial culture collection at National Institute for Environmental Studies (NIES).</title>
        <authorList>
            <person name="Hirose Y."/>
            <person name="Shimura Y."/>
            <person name="Fujisawa T."/>
            <person name="Nakamura Y."/>
            <person name="Kawachi M."/>
        </authorList>
    </citation>
    <scope>NUCLEOTIDE SEQUENCE [LARGE SCALE GENOMIC DNA]</scope>
    <source>
        <strain evidence="2 3">NIES-2135</strain>
        <plasmid evidence="3">Plasmid Plasmid1 dna</plasmid>
    </source>
</reference>
<keyword evidence="3" id="KW-1185">Reference proteome</keyword>
<proteinExistence type="predicted"/>
<protein>
    <submittedName>
        <fullName evidence="2">Uncharacterized protein</fullName>
    </submittedName>
</protein>